<dbReference type="NCBIfam" id="TIGR00369">
    <property type="entry name" value="unchar_dom_1"/>
    <property type="match status" value="1"/>
</dbReference>
<organism evidence="4 5">
    <name type="scientific">Enemella evansiae</name>
    <dbReference type="NCBI Taxonomy" id="2016499"/>
    <lineage>
        <taxon>Bacteria</taxon>
        <taxon>Bacillati</taxon>
        <taxon>Actinomycetota</taxon>
        <taxon>Actinomycetes</taxon>
        <taxon>Propionibacteriales</taxon>
        <taxon>Propionibacteriaceae</taxon>
        <taxon>Enemella</taxon>
    </lineage>
</organism>
<name>A0A255GFP4_9ACTN</name>
<feature type="domain" description="Thioesterase" evidence="3">
    <location>
        <begin position="50"/>
        <end position="123"/>
    </location>
</feature>
<protein>
    <submittedName>
        <fullName evidence="4">Thioesterase</fullName>
    </submittedName>
</protein>
<dbReference type="SUPFAM" id="SSF54637">
    <property type="entry name" value="Thioesterase/thiol ester dehydrase-isomerase"/>
    <property type="match status" value="1"/>
</dbReference>
<keyword evidence="2" id="KW-0378">Hydrolase</keyword>
<dbReference type="Proteomes" id="UP000215896">
    <property type="component" value="Unassembled WGS sequence"/>
</dbReference>
<dbReference type="OrthoDB" id="9798208at2"/>
<dbReference type="PANTHER" id="PTHR43240">
    <property type="entry name" value="1,4-DIHYDROXY-2-NAPHTHOYL-COA THIOESTERASE 1"/>
    <property type="match status" value="1"/>
</dbReference>
<dbReference type="InterPro" id="IPR029069">
    <property type="entry name" value="HotDog_dom_sf"/>
</dbReference>
<dbReference type="InterPro" id="IPR003736">
    <property type="entry name" value="PAAI_dom"/>
</dbReference>
<keyword evidence="5" id="KW-1185">Reference proteome</keyword>
<evidence type="ECO:0000256" key="2">
    <source>
        <dbReference type="ARBA" id="ARBA00022801"/>
    </source>
</evidence>
<dbReference type="Gene3D" id="3.10.129.10">
    <property type="entry name" value="Hotdog Thioesterase"/>
    <property type="match status" value="1"/>
</dbReference>
<dbReference type="PANTHER" id="PTHR43240:SF5">
    <property type="entry name" value="1,4-DIHYDROXY-2-NAPHTHOYL-COA THIOESTERASE 1"/>
    <property type="match status" value="1"/>
</dbReference>
<dbReference type="GO" id="GO:0061522">
    <property type="term" value="F:1,4-dihydroxy-2-naphthoyl-CoA thioesterase activity"/>
    <property type="evidence" value="ECO:0007669"/>
    <property type="project" value="TreeGrafter"/>
</dbReference>
<proteinExistence type="inferred from homology"/>
<sequence>MSTDAVPLPDFDLTQASAFVTESGFRVLGISRDRVTGEVDLGPRQHTPWGVIHGGVYCSIIESAASIGGSAAVAARGQVAVGVHNATDLIRSVTGGRAEVEALPIHQGRTQQLWRVTVSQQGKLLAQGQVRLQNLDAGRL</sequence>
<evidence type="ECO:0000313" key="4">
    <source>
        <dbReference type="EMBL" id="OYO14655.1"/>
    </source>
</evidence>
<accession>A0A255GFP4</accession>
<dbReference type="Pfam" id="PF03061">
    <property type="entry name" value="4HBT"/>
    <property type="match status" value="1"/>
</dbReference>
<dbReference type="InterPro" id="IPR006683">
    <property type="entry name" value="Thioestr_dom"/>
</dbReference>
<reference evidence="4 5" key="1">
    <citation type="submission" date="2017-07" db="EMBL/GenBank/DDBJ databases">
        <title>Draft whole genome sequences of clinical Proprionibacteriaceae strains.</title>
        <authorList>
            <person name="Bernier A.-M."/>
            <person name="Bernard K."/>
            <person name="Domingo M.-C."/>
        </authorList>
    </citation>
    <scope>NUCLEOTIDE SEQUENCE [LARGE SCALE GENOMIC DNA]</scope>
    <source>
        <strain evidence="4 5">NML 030167</strain>
    </source>
</reference>
<comment type="caution">
    <text evidence="4">The sequence shown here is derived from an EMBL/GenBank/DDBJ whole genome shotgun (WGS) entry which is preliminary data.</text>
</comment>
<comment type="similarity">
    <text evidence="1">Belongs to the thioesterase PaaI family.</text>
</comment>
<dbReference type="CDD" id="cd03443">
    <property type="entry name" value="PaaI_thioesterase"/>
    <property type="match status" value="1"/>
</dbReference>
<dbReference type="RefSeq" id="WP_094405365.1">
    <property type="nucleotide sequence ID" value="NZ_NMVO01000012.1"/>
</dbReference>
<evidence type="ECO:0000256" key="1">
    <source>
        <dbReference type="ARBA" id="ARBA00008324"/>
    </source>
</evidence>
<gene>
    <name evidence="4" type="ORF">CGZ94_08780</name>
</gene>
<dbReference type="GO" id="GO:0005829">
    <property type="term" value="C:cytosol"/>
    <property type="evidence" value="ECO:0007669"/>
    <property type="project" value="TreeGrafter"/>
</dbReference>
<evidence type="ECO:0000313" key="5">
    <source>
        <dbReference type="Proteomes" id="UP000215896"/>
    </source>
</evidence>
<evidence type="ECO:0000259" key="3">
    <source>
        <dbReference type="Pfam" id="PF03061"/>
    </source>
</evidence>
<dbReference type="EMBL" id="NMVO01000012">
    <property type="protein sequence ID" value="OYO14655.1"/>
    <property type="molecule type" value="Genomic_DNA"/>
</dbReference>
<dbReference type="AlphaFoldDB" id="A0A255GFP4"/>